<evidence type="ECO:0000256" key="1">
    <source>
        <dbReference type="SAM" id="Phobius"/>
    </source>
</evidence>
<keyword evidence="1" id="KW-0472">Membrane</keyword>
<dbReference type="CDD" id="cd04179">
    <property type="entry name" value="DPM_DPG-synthase_like"/>
    <property type="match status" value="1"/>
</dbReference>
<feature type="transmembrane region" description="Helical" evidence="1">
    <location>
        <begin position="241"/>
        <end position="264"/>
    </location>
</feature>
<dbReference type="InterPro" id="IPR050256">
    <property type="entry name" value="Glycosyltransferase_2"/>
</dbReference>
<keyword evidence="3" id="KW-0808">Transferase</keyword>
<gene>
    <name evidence="3" type="ORF">ENS19_06075</name>
</gene>
<dbReference type="InterPro" id="IPR029044">
    <property type="entry name" value="Nucleotide-diphossugar_trans"/>
</dbReference>
<reference evidence="3" key="1">
    <citation type="journal article" date="2020" name="mSystems">
        <title>Genome- and Community-Level Interaction Insights into Carbon Utilization and Element Cycling Functions of Hydrothermarchaeota in Hydrothermal Sediment.</title>
        <authorList>
            <person name="Zhou Z."/>
            <person name="Liu Y."/>
            <person name="Xu W."/>
            <person name="Pan J."/>
            <person name="Luo Z.H."/>
            <person name="Li M."/>
        </authorList>
    </citation>
    <scope>NUCLEOTIDE SEQUENCE [LARGE SCALE GENOMIC DNA]</scope>
    <source>
        <strain evidence="3">SpSt-468</strain>
    </source>
</reference>
<comment type="caution">
    <text evidence="3">The sequence shown here is derived from an EMBL/GenBank/DDBJ whole genome shotgun (WGS) entry which is preliminary data.</text>
</comment>
<evidence type="ECO:0000313" key="3">
    <source>
        <dbReference type="EMBL" id="HFK20837.1"/>
    </source>
</evidence>
<organism evidence="3">
    <name type="scientific">Candidatus Methanomethylicus mesodigestus</name>
    <dbReference type="NCBI Taxonomy" id="1867258"/>
    <lineage>
        <taxon>Archaea</taxon>
        <taxon>Thermoproteota</taxon>
        <taxon>Methanosuratincolia</taxon>
        <taxon>Candidatus Methanomethylicales</taxon>
        <taxon>Candidatus Methanomethylicaceae</taxon>
        <taxon>Candidatus Methanomethylicus</taxon>
    </lineage>
</organism>
<proteinExistence type="predicted"/>
<keyword evidence="1" id="KW-0812">Transmembrane</keyword>
<accession>A0A7C3J4F0</accession>
<evidence type="ECO:0000259" key="2">
    <source>
        <dbReference type="Pfam" id="PF00535"/>
    </source>
</evidence>
<dbReference type="GO" id="GO:0016740">
    <property type="term" value="F:transferase activity"/>
    <property type="evidence" value="ECO:0007669"/>
    <property type="project" value="UniProtKB-KW"/>
</dbReference>
<keyword evidence="1" id="KW-1133">Transmembrane helix</keyword>
<dbReference type="InterPro" id="IPR001173">
    <property type="entry name" value="Glyco_trans_2-like"/>
</dbReference>
<protein>
    <submittedName>
        <fullName evidence="3">Glycosyltransferase</fullName>
    </submittedName>
</protein>
<dbReference type="Pfam" id="PF00535">
    <property type="entry name" value="Glycos_transf_2"/>
    <property type="match status" value="1"/>
</dbReference>
<feature type="domain" description="Glycosyltransferase 2-like" evidence="2">
    <location>
        <begin position="22"/>
        <end position="178"/>
    </location>
</feature>
<feature type="transmembrane region" description="Helical" evidence="1">
    <location>
        <begin position="276"/>
        <end position="301"/>
    </location>
</feature>
<dbReference type="SUPFAM" id="SSF53448">
    <property type="entry name" value="Nucleotide-diphospho-sugar transferases"/>
    <property type="match status" value="1"/>
</dbReference>
<dbReference type="Gene3D" id="3.90.550.10">
    <property type="entry name" value="Spore Coat Polysaccharide Biosynthesis Protein SpsA, Chain A"/>
    <property type="match status" value="1"/>
</dbReference>
<dbReference type="AlphaFoldDB" id="A0A7C3J4F0"/>
<sequence>MKKTAAASNNSFDRIRNRKVVVGIPALNEERTIATVILKAKPHCDQIIVCDDGSSDMTAAISEALGATVIKHPYNKGYGAALDSIFSQARAAKADILVTLDGDNQHDPASIPALIAPIMDDSADIVIGSRFLGNNDIPNHRKVGIKIINDVTNSTGDHDTSDTQSGFRAYGRKAIESIRITEMGMSASTEILLKANSNKLRLKEVPVEIKYETRPSPTGSVKQGSSVLLNTLKLISIDRPLVFYGIPSMIFLGIGLVFGAWSAISYATNGVLPASLALIAIGSTLLGFLFFSLMMMIWVVVSVARDKFGN</sequence>
<dbReference type="PANTHER" id="PTHR48090">
    <property type="entry name" value="UNDECAPRENYL-PHOSPHATE 4-DEOXY-4-FORMAMIDO-L-ARABINOSE TRANSFERASE-RELATED"/>
    <property type="match status" value="1"/>
</dbReference>
<dbReference type="EMBL" id="DSTX01000011">
    <property type="protein sequence ID" value="HFK20837.1"/>
    <property type="molecule type" value="Genomic_DNA"/>
</dbReference>
<dbReference type="PANTHER" id="PTHR48090:SF7">
    <property type="entry name" value="RFBJ PROTEIN"/>
    <property type="match status" value="1"/>
</dbReference>
<name>A0A7C3J4F0_9CREN</name>